<dbReference type="PANTHER" id="PTHR35562">
    <property type="entry name" value="DNA ENDONUCLEASE SMRA-RELATED"/>
    <property type="match status" value="1"/>
</dbReference>
<dbReference type="SUPFAM" id="SSF160443">
    <property type="entry name" value="SMR domain-like"/>
    <property type="match status" value="1"/>
</dbReference>
<dbReference type="InterPro" id="IPR002625">
    <property type="entry name" value="Smr_dom"/>
</dbReference>
<protein>
    <submittedName>
        <fullName evidence="2">Smr protein/Muts2-like</fullName>
    </submittedName>
</protein>
<keyword evidence="3" id="KW-1185">Reference proteome</keyword>
<name>A0ABQ4PUJ4_9PROT</name>
<dbReference type="Pfam" id="PF01713">
    <property type="entry name" value="Smr"/>
    <property type="match status" value="1"/>
</dbReference>
<dbReference type="PANTHER" id="PTHR35562:SF2">
    <property type="entry name" value="DNA ENDONUCLEASE SMRA-RELATED"/>
    <property type="match status" value="1"/>
</dbReference>
<proteinExistence type="predicted"/>
<comment type="caution">
    <text evidence="2">The sequence shown here is derived from an EMBL/GenBank/DDBJ whole genome shotgun (WGS) entry which is preliminary data.</text>
</comment>
<reference evidence="2" key="2">
    <citation type="journal article" date="2023" name="ISME Commun">
        <title>Characterization of a bloom-associated alphaproteobacterial lineage, 'Candidatus Phycosocius': insights into freshwater algal-bacterial interactions.</title>
        <authorList>
            <person name="Tanabe Y."/>
            <person name="Yamaguchi H."/>
            <person name="Yoshida M."/>
            <person name="Kai A."/>
            <person name="Okazaki Y."/>
        </authorList>
    </citation>
    <scope>NUCLEOTIDE SEQUENCE</scope>
    <source>
        <strain evidence="2">BOTRYCO-1</strain>
    </source>
</reference>
<dbReference type="EMBL" id="BPFZ01000004">
    <property type="protein sequence ID" value="GIU66686.1"/>
    <property type="molecule type" value="Genomic_DNA"/>
</dbReference>
<dbReference type="RefSeq" id="WP_284359312.1">
    <property type="nucleotide sequence ID" value="NZ_BPFZ01000004.1"/>
</dbReference>
<dbReference type="Gene3D" id="3.30.1370.110">
    <property type="match status" value="1"/>
</dbReference>
<sequence length="202" mass="22631">MSHRRDLKPEEAILWNKVARTTRAYRALAEMVILPSNPQPIVGSHPRTMIHQKEPTTPRLVRKHTPAQQVPARAPASPQRLVDHNIADATGHRKIRRGQLHIDGRIDLHGFRQAEAQIELTNFLVRMRQDGARCVLVITGKGKIAQQGDNDLMPKLGVIRRRLPEWLAGPMIRQHVSGFASAHPKHGGSGAYYVLLKAYSGD</sequence>
<evidence type="ECO:0000313" key="3">
    <source>
        <dbReference type="Proteomes" id="UP001161064"/>
    </source>
</evidence>
<gene>
    <name evidence="2" type="ORF">PsB1_0840</name>
</gene>
<evidence type="ECO:0000259" key="1">
    <source>
        <dbReference type="PROSITE" id="PS50828"/>
    </source>
</evidence>
<evidence type="ECO:0000313" key="2">
    <source>
        <dbReference type="EMBL" id="GIU66686.1"/>
    </source>
</evidence>
<dbReference type="InterPro" id="IPR036063">
    <property type="entry name" value="Smr_dom_sf"/>
</dbReference>
<organism evidence="2 3">
    <name type="scientific">Candidatus Phycosocius spiralis</name>
    <dbReference type="NCBI Taxonomy" id="2815099"/>
    <lineage>
        <taxon>Bacteria</taxon>
        <taxon>Pseudomonadati</taxon>
        <taxon>Pseudomonadota</taxon>
        <taxon>Alphaproteobacteria</taxon>
        <taxon>Caulobacterales</taxon>
        <taxon>Caulobacterales incertae sedis</taxon>
        <taxon>Candidatus Phycosocius</taxon>
    </lineage>
</organism>
<dbReference type="PROSITE" id="PS50828">
    <property type="entry name" value="SMR"/>
    <property type="match status" value="1"/>
</dbReference>
<dbReference type="SMART" id="SM00463">
    <property type="entry name" value="SMR"/>
    <property type="match status" value="1"/>
</dbReference>
<accession>A0ABQ4PUJ4</accession>
<reference evidence="2" key="1">
    <citation type="submission" date="2021-05" db="EMBL/GenBank/DDBJ databases">
        <authorList>
            <person name="Tanabe Y."/>
        </authorList>
    </citation>
    <scope>NUCLEOTIDE SEQUENCE</scope>
    <source>
        <strain evidence="2">BOTRYCO-1</strain>
    </source>
</reference>
<dbReference type="Proteomes" id="UP001161064">
    <property type="component" value="Unassembled WGS sequence"/>
</dbReference>
<feature type="domain" description="Smr" evidence="1">
    <location>
        <begin position="106"/>
        <end position="197"/>
    </location>
</feature>